<name>A0A4C1VVN8_EUMVA</name>
<evidence type="ECO:0000313" key="2">
    <source>
        <dbReference type="Proteomes" id="UP000299102"/>
    </source>
</evidence>
<evidence type="ECO:0000313" key="1">
    <source>
        <dbReference type="EMBL" id="GBP42841.1"/>
    </source>
</evidence>
<dbReference type="Proteomes" id="UP000299102">
    <property type="component" value="Unassembled WGS sequence"/>
</dbReference>
<keyword evidence="2" id="KW-1185">Reference proteome</keyword>
<dbReference type="EMBL" id="BGZK01000425">
    <property type="protein sequence ID" value="GBP42841.1"/>
    <property type="molecule type" value="Genomic_DNA"/>
</dbReference>
<organism evidence="1 2">
    <name type="scientific">Eumeta variegata</name>
    <name type="common">Bagworm moth</name>
    <name type="synonym">Eumeta japonica</name>
    <dbReference type="NCBI Taxonomy" id="151549"/>
    <lineage>
        <taxon>Eukaryota</taxon>
        <taxon>Metazoa</taxon>
        <taxon>Ecdysozoa</taxon>
        <taxon>Arthropoda</taxon>
        <taxon>Hexapoda</taxon>
        <taxon>Insecta</taxon>
        <taxon>Pterygota</taxon>
        <taxon>Neoptera</taxon>
        <taxon>Endopterygota</taxon>
        <taxon>Lepidoptera</taxon>
        <taxon>Glossata</taxon>
        <taxon>Ditrysia</taxon>
        <taxon>Tineoidea</taxon>
        <taxon>Psychidae</taxon>
        <taxon>Oiketicinae</taxon>
        <taxon>Eumeta</taxon>
    </lineage>
</organism>
<reference evidence="1 2" key="1">
    <citation type="journal article" date="2019" name="Commun. Biol.">
        <title>The bagworm genome reveals a unique fibroin gene that provides high tensile strength.</title>
        <authorList>
            <person name="Kono N."/>
            <person name="Nakamura H."/>
            <person name="Ohtoshi R."/>
            <person name="Tomita M."/>
            <person name="Numata K."/>
            <person name="Arakawa K."/>
        </authorList>
    </citation>
    <scope>NUCLEOTIDE SEQUENCE [LARGE SCALE GENOMIC DNA]</scope>
</reference>
<sequence>MDADGSEERSMETILLLELLTHDCETSVIHGVCRFLKPQTEMDCIKVLSFRCVLRKINHVKIRTDQQLGRIYISFGGYQGGEVGTGNVSRRLKECMPTERKYPALPRLTKLSANRRVPSG</sequence>
<gene>
    <name evidence="1" type="ORF">EVAR_27194_1</name>
</gene>
<proteinExistence type="predicted"/>
<protein>
    <submittedName>
        <fullName evidence="1">Uncharacterized protein</fullName>
    </submittedName>
</protein>
<accession>A0A4C1VVN8</accession>
<dbReference type="AlphaFoldDB" id="A0A4C1VVN8"/>
<comment type="caution">
    <text evidence="1">The sequence shown here is derived from an EMBL/GenBank/DDBJ whole genome shotgun (WGS) entry which is preliminary data.</text>
</comment>